<dbReference type="GO" id="GO:0000287">
    <property type="term" value="F:magnesium ion binding"/>
    <property type="evidence" value="ECO:0007669"/>
    <property type="project" value="UniProtKB-UniRule"/>
</dbReference>
<dbReference type="Gene3D" id="1.10.274.100">
    <property type="entry name" value="RNA polymerase Rpb1, domain 3"/>
    <property type="match status" value="1"/>
</dbReference>
<evidence type="ECO:0000256" key="10">
    <source>
        <dbReference type="ARBA" id="ARBA00023163"/>
    </source>
</evidence>
<dbReference type="InterPro" id="IPR042102">
    <property type="entry name" value="RNA_pol_Rpb1_3_sf"/>
</dbReference>
<dbReference type="InterPro" id="IPR006592">
    <property type="entry name" value="RNA_pol_N"/>
</dbReference>
<evidence type="ECO:0000256" key="2">
    <source>
        <dbReference type="ARBA" id="ARBA00022478"/>
    </source>
</evidence>
<keyword evidence="2 13" id="KW-0240">DNA-directed RNA polymerase</keyword>
<evidence type="ECO:0000256" key="13">
    <source>
        <dbReference type="HAMAP-Rule" id="MF_00863"/>
    </source>
</evidence>
<feature type="coiled-coil region" evidence="15">
    <location>
        <begin position="683"/>
        <end position="725"/>
    </location>
</feature>
<proteinExistence type="inferred from homology"/>
<dbReference type="GO" id="GO:0008270">
    <property type="term" value="F:zinc ion binding"/>
    <property type="evidence" value="ECO:0007669"/>
    <property type="project" value="UniProtKB-UniRule"/>
</dbReference>
<dbReference type="HAMAP" id="MF_00863">
    <property type="entry name" value="RNApol_arch_Rpo1N"/>
    <property type="match status" value="1"/>
</dbReference>
<dbReference type="InterPro" id="IPR000722">
    <property type="entry name" value="RNA_pol_asu"/>
</dbReference>
<comment type="catalytic activity">
    <reaction evidence="11 13 14">
        <text>RNA(n) + a ribonucleoside 5'-triphosphate = RNA(n+1) + diphosphate</text>
        <dbReference type="Rhea" id="RHEA:21248"/>
        <dbReference type="Rhea" id="RHEA-COMP:14527"/>
        <dbReference type="Rhea" id="RHEA-COMP:17342"/>
        <dbReference type="ChEBI" id="CHEBI:33019"/>
        <dbReference type="ChEBI" id="CHEBI:61557"/>
        <dbReference type="ChEBI" id="CHEBI:140395"/>
        <dbReference type="EC" id="2.7.7.6"/>
    </reaction>
</comment>
<feature type="binding site" evidence="13">
    <location>
        <position position="155"/>
    </location>
    <ligand>
        <name>Zn(2+)</name>
        <dbReference type="ChEBI" id="CHEBI:29105"/>
        <label>2</label>
    </ligand>
</feature>
<dbReference type="PANTHER" id="PTHR19376">
    <property type="entry name" value="DNA-DIRECTED RNA POLYMERASE"/>
    <property type="match status" value="1"/>
</dbReference>
<feature type="binding site" evidence="13">
    <location>
        <position position="111"/>
    </location>
    <ligand>
        <name>Zn(2+)</name>
        <dbReference type="ChEBI" id="CHEBI:29105"/>
        <label>2</label>
    </ligand>
</feature>
<keyword evidence="4 13" id="KW-0808">Transferase</keyword>
<evidence type="ECO:0000256" key="6">
    <source>
        <dbReference type="ARBA" id="ARBA00022723"/>
    </source>
</evidence>
<keyword evidence="10 13" id="KW-0804">Transcription</keyword>
<dbReference type="Pfam" id="PF04997">
    <property type="entry name" value="RNA_pol_Rpb1_1"/>
    <property type="match status" value="1"/>
</dbReference>
<dbReference type="Gene3D" id="6.20.50.80">
    <property type="match status" value="1"/>
</dbReference>
<dbReference type="AlphaFoldDB" id="Q8TXI8"/>
<keyword evidence="9 13" id="KW-0238">DNA-binding</keyword>
<dbReference type="FunCoup" id="Q8TXI8">
    <property type="interactions" value="147"/>
</dbReference>
<evidence type="ECO:0000256" key="12">
    <source>
        <dbReference type="ARBA" id="ARBA00053389"/>
    </source>
</evidence>
<dbReference type="Pfam" id="PF04998">
    <property type="entry name" value="RNA_pol_Rpb1_5"/>
    <property type="match status" value="1"/>
</dbReference>
<comment type="cofactor">
    <cofactor evidence="13">
        <name>Zn(2+)</name>
        <dbReference type="ChEBI" id="CHEBI:29105"/>
    </cofactor>
    <text evidence="13">Binds at least 2 Zn(2+) per subunit.</text>
</comment>
<evidence type="ECO:0000256" key="11">
    <source>
        <dbReference type="ARBA" id="ARBA00048552"/>
    </source>
</evidence>
<dbReference type="InterPro" id="IPR007083">
    <property type="entry name" value="RNA_pol_Rpb1_4"/>
</dbReference>
<comment type="subcellular location">
    <subcellularLocation>
        <location evidence="13">Cytoplasm</location>
    </subcellularLocation>
</comment>
<dbReference type="CDD" id="cd02582">
    <property type="entry name" value="RNAP_archeal_A"/>
    <property type="match status" value="1"/>
</dbReference>
<dbReference type="PaxDb" id="190192-MK0685"/>
<keyword evidence="18" id="KW-1185">Reference proteome</keyword>
<dbReference type="PANTHER" id="PTHR19376:SF32">
    <property type="entry name" value="DNA-DIRECTED RNA POLYMERASE III SUBUNIT RPC1"/>
    <property type="match status" value="1"/>
</dbReference>
<protein>
    <recommendedName>
        <fullName evidence="13">DNA-directed RNA polymerase subunit Rpo1N</fullName>
        <ecNumber evidence="13">2.7.7.6</ecNumber>
    </recommendedName>
    <alternativeName>
        <fullName evidence="13">DNA-directed RNA polymerase subunit A'</fullName>
    </alternativeName>
</protein>
<feature type="binding site" evidence="13">
    <location>
        <position position="71"/>
    </location>
    <ligand>
        <name>Zn(2+)</name>
        <dbReference type="ChEBI" id="CHEBI:29105"/>
        <label>1</label>
    </ligand>
</feature>
<feature type="binding site" evidence="13">
    <location>
        <position position="78"/>
    </location>
    <ligand>
        <name>Zn(2+)</name>
        <dbReference type="ChEBI" id="CHEBI:29105"/>
        <label>1</label>
    </ligand>
</feature>
<dbReference type="InterPro" id="IPR045867">
    <property type="entry name" value="DNA-dir_RpoC_beta_prime"/>
</dbReference>
<dbReference type="PATRIC" id="fig|190192.8.peg.724"/>
<dbReference type="Proteomes" id="UP000001826">
    <property type="component" value="Chromosome"/>
</dbReference>
<gene>
    <name evidence="17" type="primary">rpoC_2</name>
    <name evidence="13" type="synonym">rpo1N</name>
    <name evidence="13" type="synonym">rpoA1</name>
    <name evidence="17" type="ordered locus">MK0685</name>
</gene>
<comment type="function">
    <text evidence="14">DNA-dependent RNA polymerase catalyzes the transcription of DNA into RNA using the four ribonucleoside triphosphates as substrates.</text>
</comment>
<accession>Q8TXI8</accession>
<dbReference type="InterPro" id="IPR007080">
    <property type="entry name" value="RNA_pol_Rpb1_1"/>
</dbReference>
<dbReference type="SMART" id="SM00663">
    <property type="entry name" value="RPOLA_N"/>
    <property type="match status" value="1"/>
</dbReference>
<dbReference type="InterPro" id="IPR007081">
    <property type="entry name" value="RNA_pol_Rpb1_5"/>
</dbReference>
<feature type="binding site" evidence="13">
    <location>
        <position position="81"/>
    </location>
    <ligand>
        <name>Zn(2+)</name>
        <dbReference type="ChEBI" id="CHEBI:29105"/>
        <label>1</label>
    </ligand>
</feature>
<evidence type="ECO:0000256" key="9">
    <source>
        <dbReference type="ARBA" id="ARBA00023125"/>
    </source>
</evidence>
<dbReference type="KEGG" id="mka:MK0685"/>
<name>Q8TXI8_METKA</name>
<feature type="binding site" evidence="13">
    <location>
        <position position="108"/>
    </location>
    <ligand>
        <name>Zn(2+)</name>
        <dbReference type="ChEBI" id="CHEBI:29105"/>
        <label>2</label>
    </ligand>
</feature>
<dbReference type="InterPro" id="IPR007066">
    <property type="entry name" value="RNA_pol_Rpb1_3"/>
</dbReference>
<evidence type="ECO:0000313" key="18">
    <source>
        <dbReference type="Proteomes" id="UP000001826"/>
    </source>
</evidence>
<evidence type="ECO:0000256" key="5">
    <source>
        <dbReference type="ARBA" id="ARBA00022695"/>
    </source>
</evidence>
<evidence type="ECO:0000256" key="7">
    <source>
        <dbReference type="ARBA" id="ARBA00022833"/>
    </source>
</evidence>
<dbReference type="NCBIfam" id="NF006336">
    <property type="entry name" value="PRK08566.1"/>
    <property type="match status" value="1"/>
</dbReference>
<evidence type="ECO:0000259" key="16">
    <source>
        <dbReference type="SMART" id="SM00663"/>
    </source>
</evidence>
<dbReference type="HOGENOM" id="CLU_000487_3_1_2"/>
<evidence type="ECO:0000256" key="1">
    <source>
        <dbReference type="ARBA" id="ARBA00006460"/>
    </source>
</evidence>
<reference evidence="17 18" key="1">
    <citation type="journal article" date="2002" name="Proc. Natl. Acad. Sci. U.S.A.">
        <title>The complete genome of hyperthermophile Methanopyrus kandleri AV19 and monophyly of archaeal methanogens.</title>
        <authorList>
            <person name="Slesarev A.I."/>
            <person name="Mezhevaya K.V."/>
            <person name="Makarova K.S."/>
            <person name="Polushin N.N."/>
            <person name="Shcherbinina O.V."/>
            <person name="Shakhova V.V."/>
            <person name="Belova G.I."/>
            <person name="Aravind L."/>
            <person name="Natale D.A."/>
            <person name="Rogozin I.B."/>
            <person name="Tatusov R.L."/>
            <person name="Wolf Y.I."/>
            <person name="Stetter K.O."/>
            <person name="Malykh A.G."/>
            <person name="Koonin E.V."/>
            <person name="Kozyavkin S.A."/>
        </authorList>
    </citation>
    <scope>NUCLEOTIDE SEQUENCE [LARGE SCALE GENOMIC DNA]</scope>
    <source>
        <strain evidence="18">AV19 / DSM 6324 / JCM 9639 / NBRC 100938</strain>
    </source>
</reference>
<dbReference type="STRING" id="190192.MK0685"/>
<dbReference type="Gene3D" id="6.10.250.2940">
    <property type="match status" value="1"/>
</dbReference>
<dbReference type="EMBL" id="AE009439">
    <property type="protein sequence ID" value="AAM01900.1"/>
    <property type="molecule type" value="Genomic_DNA"/>
</dbReference>
<feature type="binding site" evidence="13">
    <location>
        <position position="460"/>
    </location>
    <ligand>
        <name>Mg(2+)</name>
        <dbReference type="ChEBI" id="CHEBI:18420"/>
    </ligand>
</feature>
<evidence type="ECO:0000256" key="14">
    <source>
        <dbReference type="RuleBase" id="RU004279"/>
    </source>
</evidence>
<keyword evidence="8 13" id="KW-0460">Magnesium</keyword>
<evidence type="ECO:0000256" key="3">
    <source>
        <dbReference type="ARBA" id="ARBA00022490"/>
    </source>
</evidence>
<dbReference type="GO" id="GO:0005737">
    <property type="term" value="C:cytoplasm"/>
    <property type="evidence" value="ECO:0007669"/>
    <property type="project" value="UniProtKB-SubCell"/>
</dbReference>
<feature type="binding site" evidence="13">
    <location>
        <position position="152"/>
    </location>
    <ligand>
        <name>Zn(2+)</name>
        <dbReference type="ChEBI" id="CHEBI:29105"/>
        <label>2</label>
    </ligand>
</feature>
<feature type="binding site" evidence="13">
    <location>
        <position position="462"/>
    </location>
    <ligand>
        <name>Mg(2+)</name>
        <dbReference type="ChEBI" id="CHEBI:18420"/>
    </ligand>
</feature>
<dbReference type="InterPro" id="IPR044893">
    <property type="entry name" value="RNA_pol_Rpb1_clamp_domain"/>
</dbReference>
<dbReference type="Pfam" id="PF00623">
    <property type="entry name" value="RNA_pol_Rpb1_2"/>
    <property type="match status" value="1"/>
</dbReference>
<evidence type="ECO:0000256" key="15">
    <source>
        <dbReference type="SAM" id="Coils"/>
    </source>
</evidence>
<dbReference type="Gene3D" id="3.30.1490.180">
    <property type="entry name" value="RNA polymerase ii"/>
    <property type="match status" value="1"/>
</dbReference>
<dbReference type="Gene3D" id="2.40.40.20">
    <property type="match status" value="1"/>
</dbReference>
<comment type="function">
    <text evidence="12 13">DNA-dependent RNA polymerase (RNAP) catalyzes the transcription of DNA into RNA using the four ribonucleoside triphosphates as substrates. Forms the clamp head domain.</text>
</comment>
<organism evidence="17 18">
    <name type="scientific">Methanopyrus kandleri (strain AV19 / DSM 6324 / JCM 9639 / NBRC 100938)</name>
    <dbReference type="NCBI Taxonomy" id="190192"/>
    <lineage>
        <taxon>Archaea</taxon>
        <taxon>Methanobacteriati</taxon>
        <taxon>Methanobacteriota</taxon>
        <taxon>Methanomada group</taxon>
        <taxon>Methanopyri</taxon>
        <taxon>Methanopyrales</taxon>
        <taxon>Methanopyraceae</taxon>
        <taxon>Methanopyrus</taxon>
    </lineage>
</organism>
<comment type="cofactor">
    <cofactor evidence="13">
        <name>Mg(2+)</name>
        <dbReference type="ChEBI" id="CHEBI:18420"/>
    </cofactor>
</comment>
<dbReference type="EC" id="2.7.7.6" evidence="13"/>
<evidence type="ECO:0000313" key="17">
    <source>
        <dbReference type="EMBL" id="AAM01900.1"/>
    </source>
</evidence>
<keyword evidence="3 13" id="KW-0963">Cytoplasm</keyword>
<keyword evidence="15" id="KW-0175">Coiled coil</keyword>
<dbReference type="SUPFAM" id="SSF64484">
    <property type="entry name" value="beta and beta-prime subunits of DNA dependent RNA-polymerase"/>
    <property type="match status" value="1"/>
</dbReference>
<dbReference type="InterPro" id="IPR038120">
    <property type="entry name" value="Rpb1_funnel_sf"/>
</dbReference>
<dbReference type="GO" id="GO:0006351">
    <property type="term" value="P:DNA-templated transcription"/>
    <property type="evidence" value="ECO:0007669"/>
    <property type="project" value="UniProtKB-UniRule"/>
</dbReference>
<dbReference type="GO" id="GO:0003677">
    <property type="term" value="F:DNA binding"/>
    <property type="evidence" value="ECO:0007669"/>
    <property type="project" value="UniProtKB-UniRule"/>
</dbReference>
<dbReference type="InterPro" id="IPR012758">
    <property type="entry name" value="RPO1N"/>
</dbReference>
<dbReference type="GO" id="GO:0000428">
    <property type="term" value="C:DNA-directed RNA polymerase complex"/>
    <property type="evidence" value="ECO:0007669"/>
    <property type="project" value="UniProtKB-KW"/>
</dbReference>
<comment type="subunit">
    <text evidence="13">Part of the RNA polymerase complex.</text>
</comment>
<evidence type="ECO:0000256" key="4">
    <source>
        <dbReference type="ARBA" id="ARBA00022679"/>
    </source>
</evidence>
<feature type="domain" description="RNA polymerase N-terminal" evidence="16">
    <location>
        <begin position="207"/>
        <end position="517"/>
    </location>
</feature>
<evidence type="ECO:0000256" key="8">
    <source>
        <dbReference type="ARBA" id="ARBA00022842"/>
    </source>
</evidence>
<keyword evidence="5 13" id="KW-0548">Nucleotidyltransferase</keyword>
<sequence length="953" mass="108858">MTLMEEPRVQDPPKYVKRILFGILPPDKIRKMSKVEVTSPETYDEDGYPIEGGVMDTRMGVIDPGLRCRTCGQPAGRCPGHFGHIELARPVLHPRYAERIKDVLRATCPECGRVKLPEDEIESYLREVREGIRPVKSVAAEVIDRAEKRESCPHCGAESRKITYQKPTTIMMDDERLWPVDIRAWLEKIPDEDVEILGFHPERARPEWAVLTVLPVPPVTMRPSIILETGERAEDDLTHKLVDIVRVNLRLKESLEAGAPEPIIEDQWDLLQYHVTTYIDNEIGGVPVARHRTGGKPLKGIVQRLKGKEGRFRQNLAGKRVNFSARSVITPDPELDPFTLGVPEAIAKELTVPERVTEWNIDRLRKLVLNGPNKHPGANYVVKRDGSRIRITDENKEKLAEDLEPGDVVERHLMDGDPVMFNRQPTLHIQSELGFRVRVMPGKTFRLPAACYMGVGFNADFDGDEMNLHVPQSEEARAEVRELMGCYVYHLWPPKNGHEDVRNSPIHEAIVGIHLLSRAWIPLREAYQLLEEVKKEGDWFEPTEVKLKPEAKYRRGFEEEIHELEFVCGQPREGEPLVTGRQLLSVFLPDWLDRVELENAVCPDDEEHGKVVIEKGRIVRGFLDEKTVHGIMTEIVHRYAAREVARGESYPWFKAAETTLRAMDKIGRLGLRFVTRYGFTLGIDEFEDIYERFRDEVERLCDEAAKKAKEIIERGERRLQELEEHETCNRSRIERGEMLERNIESEVMAILNQPRVETERLLKKHRDLFNPAYIMPESGARGSITNIARMALIGGQQAVMGERPHRAKHNTEHIMEKIVNYSYTDRVTPHFEKSLIPGVKEGGFVRSGFFEGLDMVEYFLHAMSGREGLIDKGFRTADSGYLHRRYVTTALDLIVDSGGRVRDSANNVIQLTYGEDGVDPAKKWGLNLDVEKALKVVKEVVLEEERRVRGGAG</sequence>
<dbReference type="Pfam" id="PF05000">
    <property type="entry name" value="RNA_pol_Rpb1_4"/>
    <property type="match status" value="1"/>
</dbReference>
<dbReference type="EnsemblBacteria" id="AAM01900">
    <property type="protein sequence ID" value="AAM01900"/>
    <property type="gene ID" value="MK0685"/>
</dbReference>
<dbReference type="GO" id="GO:0003899">
    <property type="term" value="F:DNA-directed RNA polymerase activity"/>
    <property type="evidence" value="ECO:0007669"/>
    <property type="project" value="UniProtKB-UniRule"/>
</dbReference>
<feature type="binding site" evidence="13">
    <location>
        <position position="68"/>
    </location>
    <ligand>
        <name>Zn(2+)</name>
        <dbReference type="ChEBI" id="CHEBI:29105"/>
        <label>1</label>
    </ligand>
</feature>
<comment type="similarity">
    <text evidence="1 13 14">Belongs to the RNA polymerase beta' chain family.</text>
</comment>
<feature type="binding site" evidence="13">
    <location>
        <position position="464"/>
    </location>
    <ligand>
        <name>Mg(2+)</name>
        <dbReference type="ChEBI" id="CHEBI:18420"/>
    </ligand>
</feature>
<dbReference type="FunFam" id="2.40.40.20:FF:000019">
    <property type="entry name" value="DNA-directed RNA polymerase II subunit RPB1"/>
    <property type="match status" value="1"/>
</dbReference>
<keyword evidence="7 13" id="KW-0862">Zinc</keyword>
<dbReference type="Pfam" id="PF04983">
    <property type="entry name" value="RNA_pol_Rpb1_3"/>
    <property type="match status" value="1"/>
</dbReference>
<keyword evidence="6 13" id="KW-0479">Metal-binding</keyword>
<dbReference type="InParanoid" id="Q8TXI8"/>
<dbReference type="Gene3D" id="4.10.860.120">
    <property type="entry name" value="RNA polymerase II, clamp domain"/>
    <property type="match status" value="2"/>
</dbReference>
<dbReference type="Gene3D" id="1.10.132.30">
    <property type="match status" value="1"/>
</dbReference>